<accession>A0ABZ0P9U0</accession>
<keyword evidence="3" id="KW-1185">Reference proteome</keyword>
<protein>
    <submittedName>
        <fullName evidence="2">Uncharacterized protein</fullName>
    </submittedName>
</protein>
<evidence type="ECO:0000313" key="3">
    <source>
        <dbReference type="Proteomes" id="UP001302367"/>
    </source>
</evidence>
<dbReference type="GeneID" id="90644950"/>
<dbReference type="RefSeq" id="XP_065459750.1">
    <property type="nucleotide sequence ID" value="XM_065603678.1"/>
</dbReference>
<dbReference type="Proteomes" id="UP001302367">
    <property type="component" value="Chromosome 10"/>
</dbReference>
<proteinExistence type="predicted"/>
<reference evidence="2 3" key="1">
    <citation type="submission" date="2023-09" db="EMBL/GenBank/DDBJ databases">
        <title>Complete-Gapless Cercospora beticola genome.</title>
        <authorList>
            <person name="Wyatt N.A."/>
            <person name="Spanner R.E."/>
            <person name="Bolton M.D."/>
        </authorList>
    </citation>
    <scope>NUCLEOTIDE SEQUENCE [LARGE SCALE GENOMIC DNA]</scope>
    <source>
        <strain evidence="2">Cb09-40</strain>
    </source>
</reference>
<organism evidence="2 3">
    <name type="scientific">Cercospora beticola</name>
    <name type="common">Sugarbeet leaf spot fungus</name>
    <dbReference type="NCBI Taxonomy" id="122368"/>
    <lineage>
        <taxon>Eukaryota</taxon>
        <taxon>Fungi</taxon>
        <taxon>Dikarya</taxon>
        <taxon>Ascomycota</taxon>
        <taxon>Pezizomycotina</taxon>
        <taxon>Dothideomycetes</taxon>
        <taxon>Dothideomycetidae</taxon>
        <taxon>Mycosphaerellales</taxon>
        <taxon>Mycosphaerellaceae</taxon>
        <taxon>Cercospora</taxon>
    </lineage>
</organism>
<evidence type="ECO:0000313" key="2">
    <source>
        <dbReference type="EMBL" id="WPB08525.1"/>
    </source>
</evidence>
<name>A0ABZ0P9U0_CERBT</name>
<evidence type="ECO:0000256" key="1">
    <source>
        <dbReference type="SAM" id="Coils"/>
    </source>
</evidence>
<keyword evidence="1" id="KW-0175">Coiled coil</keyword>
<gene>
    <name evidence="2" type="ORF">RHO25_013191</name>
</gene>
<sequence length="95" mass="11115">MAEDIRDELEALRRQLKEVQLRREDEQRLREAAERQRGKVETKTRRTRFAESLELCHELSTSIAVVMGASLLTRGDVIDPTEKLCPIERWLAPRN</sequence>
<dbReference type="EMBL" id="CP134193">
    <property type="protein sequence ID" value="WPB08525.1"/>
    <property type="molecule type" value="Genomic_DNA"/>
</dbReference>
<feature type="coiled-coil region" evidence="1">
    <location>
        <begin position="2"/>
        <end position="43"/>
    </location>
</feature>